<keyword evidence="3" id="KW-1185">Reference proteome</keyword>
<dbReference type="EMBL" id="JAJJPB010000001">
    <property type="protein sequence ID" value="MCC9293519.1"/>
    <property type="molecule type" value="Genomic_DNA"/>
</dbReference>
<evidence type="ECO:0000313" key="3">
    <source>
        <dbReference type="Proteomes" id="UP001165422"/>
    </source>
</evidence>
<dbReference type="Pfam" id="PF09664">
    <property type="entry name" value="DUF2399"/>
    <property type="match status" value="1"/>
</dbReference>
<protein>
    <submittedName>
        <fullName evidence="2">DUF2399 domain-containing protein</fullName>
    </submittedName>
</protein>
<name>A0ABS8N2Y8_9CLOT</name>
<sequence length="110" mass="12748">MDEVQEAGGKQWLMAVFENPTVFSGILHRALKTRPSLICIFGNFKLASLVLMDKLVENGVRIYYSGDLDREGIIMADKLKLRYESKLVLWRYGVEDYRDIVSMVRLKIDF</sequence>
<dbReference type="Proteomes" id="UP001165422">
    <property type="component" value="Unassembled WGS sequence"/>
</dbReference>
<evidence type="ECO:0000313" key="2">
    <source>
        <dbReference type="EMBL" id="MCC9293519.1"/>
    </source>
</evidence>
<gene>
    <name evidence="2" type="ORF">LN736_01335</name>
</gene>
<dbReference type="InterPro" id="IPR024465">
    <property type="entry name" value="DUF2399"/>
</dbReference>
<feature type="domain" description="DUF2399" evidence="1">
    <location>
        <begin position="11"/>
        <end position="100"/>
    </location>
</feature>
<organism evidence="2 3">
    <name type="scientific">Clostridium aromativorans</name>
    <dbReference type="NCBI Taxonomy" id="2836848"/>
    <lineage>
        <taxon>Bacteria</taxon>
        <taxon>Bacillati</taxon>
        <taxon>Bacillota</taxon>
        <taxon>Clostridia</taxon>
        <taxon>Eubacteriales</taxon>
        <taxon>Clostridiaceae</taxon>
        <taxon>Clostridium</taxon>
    </lineage>
</organism>
<dbReference type="RefSeq" id="WP_150356405.1">
    <property type="nucleotide sequence ID" value="NZ_JAJJPB010000001.1"/>
</dbReference>
<accession>A0ABS8N2Y8</accession>
<comment type="caution">
    <text evidence="2">The sequence shown here is derived from an EMBL/GenBank/DDBJ whole genome shotgun (WGS) entry which is preliminary data.</text>
</comment>
<reference evidence="2" key="1">
    <citation type="submission" date="2021-11" db="EMBL/GenBank/DDBJ databases">
        <authorList>
            <person name="Qingchun L."/>
            <person name="Dong Z."/>
            <person name="Zongwei Q."/>
            <person name="Jia Z."/>
            <person name="Duotao L."/>
        </authorList>
    </citation>
    <scope>NUCLEOTIDE SEQUENCE</scope>
    <source>
        <strain evidence="2">WLY-B-L2</strain>
    </source>
</reference>
<evidence type="ECO:0000259" key="1">
    <source>
        <dbReference type="Pfam" id="PF09664"/>
    </source>
</evidence>
<proteinExistence type="predicted"/>